<dbReference type="AlphaFoldDB" id="A0A1S2M9T6"/>
<dbReference type="STRING" id="472963.BKP45_00625"/>
<accession>A0A1S2M9T6</accession>
<name>A0A1S2M9T6_9BACI</name>
<proteinExistence type="predicted"/>
<dbReference type="RefSeq" id="WP_071387939.1">
    <property type="nucleotide sequence ID" value="NZ_MLQS01000001.1"/>
</dbReference>
<evidence type="ECO:0000313" key="2">
    <source>
        <dbReference type="Proteomes" id="UP000180057"/>
    </source>
</evidence>
<organism evidence="1 2">
    <name type="scientific">Anaerobacillus alkalidiazotrophicus</name>
    <dbReference type="NCBI Taxonomy" id="472963"/>
    <lineage>
        <taxon>Bacteria</taxon>
        <taxon>Bacillati</taxon>
        <taxon>Bacillota</taxon>
        <taxon>Bacilli</taxon>
        <taxon>Bacillales</taxon>
        <taxon>Bacillaceae</taxon>
        <taxon>Anaerobacillus</taxon>
    </lineage>
</organism>
<comment type="caution">
    <text evidence="1">The sequence shown here is derived from an EMBL/GenBank/DDBJ whole genome shotgun (WGS) entry which is preliminary data.</text>
</comment>
<reference evidence="1 2" key="1">
    <citation type="submission" date="2016-10" db="EMBL/GenBank/DDBJ databases">
        <title>Draft genome sequences of four alkaliphilic bacteria belonging to the Anaerobacillus genus.</title>
        <authorList>
            <person name="Bassil N.M."/>
            <person name="Lloyd J.R."/>
        </authorList>
    </citation>
    <scope>NUCLEOTIDE SEQUENCE [LARGE SCALE GENOMIC DNA]</scope>
    <source>
        <strain evidence="1 2">DSM 22531</strain>
    </source>
</reference>
<sequence length="70" mass="8420">MNYCNPQVCADNYIPEEVFSYEFLYEYYIYAVVNTIEETIVDNENDPIIFPDDVYEANYLPLFQKELLQM</sequence>
<keyword evidence="2" id="KW-1185">Reference proteome</keyword>
<dbReference type="Proteomes" id="UP000180057">
    <property type="component" value="Unassembled WGS sequence"/>
</dbReference>
<protein>
    <submittedName>
        <fullName evidence="1">Uncharacterized protein</fullName>
    </submittedName>
</protein>
<dbReference type="EMBL" id="MLQS01000001">
    <property type="protein sequence ID" value="OIJ21320.1"/>
    <property type="molecule type" value="Genomic_DNA"/>
</dbReference>
<evidence type="ECO:0000313" key="1">
    <source>
        <dbReference type="EMBL" id="OIJ21320.1"/>
    </source>
</evidence>
<gene>
    <name evidence="1" type="ORF">BKP45_00625</name>
</gene>